<dbReference type="AlphaFoldDB" id="A0AAV2CLH7"/>
<evidence type="ECO:0000313" key="3">
    <source>
        <dbReference type="Proteomes" id="UP001497516"/>
    </source>
</evidence>
<sequence>METAPSSGLFFSADSPLHLKAFSDSDWVACVDTRRSVTGYCVYLGDSLVSWKSKKQTTISRSSCEDEYRALAYTTCELQWLLYLLQDFQISHPQPATLYCDNQSAIYIAENQTFHERTKHIELDCHFVREKLLNRTIKVLHVSSTHQLADLFTKALSPAPFSFLLSKLGVLNLCPPACGGYQGNAKDFRVCPIQTSNGSEQRRCSHREEEGESTRHRFTIS</sequence>
<feature type="region of interest" description="Disordered" evidence="1">
    <location>
        <begin position="201"/>
        <end position="221"/>
    </location>
</feature>
<dbReference type="PANTHER" id="PTHR11439:SF498">
    <property type="entry name" value="DNAK FAMILY PROTEIN"/>
    <property type="match status" value="1"/>
</dbReference>
<name>A0AAV2CLH7_9ROSI</name>
<dbReference type="CDD" id="cd09272">
    <property type="entry name" value="RNase_HI_RT_Ty1"/>
    <property type="match status" value="1"/>
</dbReference>
<evidence type="ECO:0000256" key="1">
    <source>
        <dbReference type="SAM" id="MobiDB-lite"/>
    </source>
</evidence>
<evidence type="ECO:0000313" key="2">
    <source>
        <dbReference type="EMBL" id="CAL1357403.1"/>
    </source>
</evidence>
<organism evidence="2 3">
    <name type="scientific">Linum trigynum</name>
    <dbReference type="NCBI Taxonomy" id="586398"/>
    <lineage>
        <taxon>Eukaryota</taxon>
        <taxon>Viridiplantae</taxon>
        <taxon>Streptophyta</taxon>
        <taxon>Embryophyta</taxon>
        <taxon>Tracheophyta</taxon>
        <taxon>Spermatophyta</taxon>
        <taxon>Magnoliopsida</taxon>
        <taxon>eudicotyledons</taxon>
        <taxon>Gunneridae</taxon>
        <taxon>Pentapetalae</taxon>
        <taxon>rosids</taxon>
        <taxon>fabids</taxon>
        <taxon>Malpighiales</taxon>
        <taxon>Linaceae</taxon>
        <taxon>Linum</taxon>
    </lineage>
</organism>
<feature type="compositionally biased region" description="Basic and acidic residues" evidence="1">
    <location>
        <begin position="201"/>
        <end position="215"/>
    </location>
</feature>
<dbReference type="PANTHER" id="PTHR11439">
    <property type="entry name" value="GAG-POL-RELATED RETROTRANSPOSON"/>
    <property type="match status" value="1"/>
</dbReference>
<gene>
    <name evidence="2" type="ORF">LTRI10_LOCUS5037</name>
</gene>
<protein>
    <recommendedName>
        <fullName evidence="4">Copia protein</fullName>
    </recommendedName>
</protein>
<dbReference type="Proteomes" id="UP001497516">
    <property type="component" value="Chromosome 1"/>
</dbReference>
<dbReference type="InterPro" id="IPR043502">
    <property type="entry name" value="DNA/RNA_pol_sf"/>
</dbReference>
<keyword evidence="3" id="KW-1185">Reference proteome</keyword>
<dbReference type="EMBL" id="OZ034813">
    <property type="protein sequence ID" value="CAL1357403.1"/>
    <property type="molecule type" value="Genomic_DNA"/>
</dbReference>
<evidence type="ECO:0008006" key="4">
    <source>
        <dbReference type="Google" id="ProtNLM"/>
    </source>
</evidence>
<reference evidence="2 3" key="1">
    <citation type="submission" date="2024-04" db="EMBL/GenBank/DDBJ databases">
        <authorList>
            <person name="Fracassetti M."/>
        </authorList>
    </citation>
    <scope>NUCLEOTIDE SEQUENCE [LARGE SCALE GENOMIC DNA]</scope>
</reference>
<proteinExistence type="predicted"/>
<dbReference type="SUPFAM" id="SSF56672">
    <property type="entry name" value="DNA/RNA polymerases"/>
    <property type="match status" value="1"/>
</dbReference>
<accession>A0AAV2CLH7</accession>